<dbReference type="Gene3D" id="1.20.1090.10">
    <property type="entry name" value="Dehydroquinate synthase-like - alpha domain"/>
    <property type="match status" value="1"/>
</dbReference>
<evidence type="ECO:0000259" key="2">
    <source>
        <dbReference type="Pfam" id="PF00465"/>
    </source>
</evidence>
<evidence type="ECO:0000256" key="1">
    <source>
        <dbReference type="ARBA" id="ARBA00023002"/>
    </source>
</evidence>
<organism evidence="4">
    <name type="scientific">Candidatus Kentrum sp. LPFa</name>
    <dbReference type="NCBI Taxonomy" id="2126335"/>
    <lineage>
        <taxon>Bacteria</taxon>
        <taxon>Pseudomonadati</taxon>
        <taxon>Pseudomonadota</taxon>
        <taxon>Gammaproteobacteria</taxon>
        <taxon>Candidatus Kentrum</taxon>
    </lineage>
</organism>
<dbReference type="Pfam" id="PF25137">
    <property type="entry name" value="ADH_Fe_C"/>
    <property type="match status" value="1"/>
</dbReference>
<dbReference type="GO" id="GO:0046872">
    <property type="term" value="F:metal ion binding"/>
    <property type="evidence" value="ECO:0007669"/>
    <property type="project" value="InterPro"/>
</dbReference>
<dbReference type="Pfam" id="PF00465">
    <property type="entry name" value="Fe-ADH"/>
    <property type="match status" value="1"/>
</dbReference>
<dbReference type="AlphaFoldDB" id="A0A450W5G6"/>
<feature type="domain" description="Fe-containing alcohol dehydrogenase-like C-terminal" evidence="3">
    <location>
        <begin position="188"/>
        <end position="365"/>
    </location>
</feature>
<dbReference type="PANTHER" id="PTHR11496:SF83">
    <property type="entry name" value="HYDROXYACID-OXOACID TRANSHYDROGENASE, MITOCHONDRIAL"/>
    <property type="match status" value="1"/>
</dbReference>
<dbReference type="SUPFAM" id="SSF56796">
    <property type="entry name" value="Dehydroquinate synthase-like"/>
    <property type="match status" value="1"/>
</dbReference>
<dbReference type="GO" id="GO:0004022">
    <property type="term" value="F:alcohol dehydrogenase (NAD+) activity"/>
    <property type="evidence" value="ECO:0007669"/>
    <property type="project" value="TreeGrafter"/>
</dbReference>
<dbReference type="InterPro" id="IPR001670">
    <property type="entry name" value="ADH_Fe/GldA"/>
</dbReference>
<dbReference type="PANTHER" id="PTHR11496">
    <property type="entry name" value="ALCOHOL DEHYDROGENASE"/>
    <property type="match status" value="1"/>
</dbReference>
<feature type="domain" description="Alcohol dehydrogenase iron-type/glycerol dehydrogenase GldA" evidence="2">
    <location>
        <begin position="76"/>
        <end position="174"/>
    </location>
</feature>
<dbReference type="InterPro" id="IPR039697">
    <property type="entry name" value="Alcohol_dehydrogenase_Fe"/>
</dbReference>
<keyword evidence="1" id="KW-0560">Oxidoreductase</keyword>
<evidence type="ECO:0000313" key="4">
    <source>
        <dbReference type="EMBL" id="VFK12300.1"/>
    </source>
</evidence>
<name>A0A450W5G6_9GAMM</name>
<dbReference type="InterPro" id="IPR056798">
    <property type="entry name" value="ADH_Fe_C"/>
</dbReference>
<evidence type="ECO:0000259" key="3">
    <source>
        <dbReference type="Pfam" id="PF25137"/>
    </source>
</evidence>
<dbReference type="EMBL" id="CAADFK010000033">
    <property type="protein sequence ID" value="VFK12300.1"/>
    <property type="molecule type" value="Genomic_DNA"/>
</dbReference>
<sequence>MLQRYLPHPSDIYFCSEGSKDNLLLDDKEECLVIVSKSAYECGCNLERYIPDCARVHVRFGTLPCVDEVRNIPAIPGLKHIIGIGGGAVMDVAKACTALVLSDYRYGIDDLIADGNLLDSCQFRRPEIKLRLIPTLFGSSSELTKTCSFWDLDGGQKLTLSHPALYADSVVYDPLLSQPASKKTITISALDCLSHAMETCWNKKHCFITDKFALEAIRLCINALSGNSAGNKFSDLAKAAAFAGLAFAQNGTSLAHALSYPITLQTRVSHGLASSVFLGELLEHMKVCRPEVYSSIAEIFFDAGFESTHGLRGAYRDFYINSGAHELLGQFDIKCIDPQNAARSAELYKKYYATIMTLSEFQVVGFYKALASNPEFNNITDKH</sequence>
<dbReference type="Gene3D" id="3.40.50.1970">
    <property type="match status" value="1"/>
</dbReference>
<proteinExistence type="predicted"/>
<accession>A0A450W5G6</accession>
<reference evidence="4" key="1">
    <citation type="submission" date="2019-02" db="EMBL/GenBank/DDBJ databases">
        <authorList>
            <person name="Gruber-Vodicka R. H."/>
            <person name="Seah K. B. B."/>
        </authorList>
    </citation>
    <scope>NUCLEOTIDE SEQUENCE</scope>
    <source>
        <strain evidence="4">BECK_S313</strain>
    </source>
</reference>
<gene>
    <name evidence="4" type="ORF">BECKLPF1236B_GA0070989_103314</name>
</gene>
<protein>
    <submittedName>
        <fullName evidence="4">Iron-containing alcohol dehydrogenase</fullName>
    </submittedName>
</protein>